<proteinExistence type="inferred from homology"/>
<reference evidence="12" key="1">
    <citation type="journal article" date="2019" name="Int. J. Syst. Evol. Microbiol.">
        <title>The Global Catalogue of Microorganisms (GCM) 10K type strain sequencing project: providing services to taxonomists for standard genome sequencing and annotation.</title>
        <authorList>
            <consortium name="The Broad Institute Genomics Platform"/>
            <consortium name="The Broad Institute Genome Sequencing Center for Infectious Disease"/>
            <person name="Wu L."/>
            <person name="Ma J."/>
        </authorList>
    </citation>
    <scope>NUCLEOTIDE SEQUENCE [LARGE SCALE GENOMIC DNA]</scope>
    <source>
        <strain evidence="12">CGMCC 4.6997</strain>
    </source>
</reference>
<keyword evidence="12" id="KW-1185">Reference proteome</keyword>
<keyword evidence="10" id="KW-0406">Ion transport</keyword>
<feature type="transmembrane region" description="Helical" evidence="10">
    <location>
        <begin position="69"/>
        <end position="93"/>
    </location>
</feature>
<keyword evidence="10" id="KW-0479">Metal-binding</keyword>
<comment type="subcellular location">
    <subcellularLocation>
        <location evidence="1 10">Cell membrane</location>
        <topology evidence="1 10">Multi-pass membrane protein</topology>
    </subcellularLocation>
</comment>
<comment type="catalytic activity">
    <reaction evidence="8">
        <text>fluoride(in) = fluoride(out)</text>
        <dbReference type="Rhea" id="RHEA:76159"/>
        <dbReference type="ChEBI" id="CHEBI:17051"/>
    </reaction>
    <physiologicalReaction direction="left-to-right" evidence="8">
        <dbReference type="Rhea" id="RHEA:76160"/>
    </physiologicalReaction>
</comment>
<evidence type="ECO:0000256" key="1">
    <source>
        <dbReference type="ARBA" id="ARBA00004651"/>
    </source>
</evidence>
<keyword evidence="3 10" id="KW-0812">Transmembrane</keyword>
<sequence length="176" mass="17965">MPDEEELSSAELRASLPVDSDVEVDDVTPAAAPQPVHLRPAYVGIVALGGALGTGARELLSLAIPAIGAFPMAIFVINLTGAFALGIALEVLLRLGPDEGHRRRLRLFVGTGFLGGYTTYSTLAVGTAQAITGGQAAIGILYALLSVIAGAAAAFAGIAVAAAGHRRRLALRAARR</sequence>
<feature type="binding site" evidence="10">
    <location>
        <position position="118"/>
    </location>
    <ligand>
        <name>Na(+)</name>
        <dbReference type="ChEBI" id="CHEBI:29101"/>
        <note>structural</note>
    </ligand>
</feature>
<accession>A0ABW0NPI8</accession>
<evidence type="ECO:0000256" key="8">
    <source>
        <dbReference type="ARBA" id="ARBA00035585"/>
    </source>
</evidence>
<evidence type="ECO:0000256" key="9">
    <source>
        <dbReference type="ARBA" id="ARBA00049940"/>
    </source>
</evidence>
<comment type="function">
    <text evidence="9 10">Fluoride-specific ion channel. Important for reducing fluoride concentration in the cell, thus reducing its toxicity.</text>
</comment>
<evidence type="ECO:0000256" key="7">
    <source>
        <dbReference type="ARBA" id="ARBA00035120"/>
    </source>
</evidence>
<protein>
    <recommendedName>
        <fullName evidence="10">Fluoride-specific ion channel FluC</fullName>
    </recommendedName>
</protein>
<comment type="activity regulation">
    <text evidence="10">Na(+) is not transported, but it plays an essential structural role and its presence is essential for fluoride channel function.</text>
</comment>
<evidence type="ECO:0000256" key="5">
    <source>
        <dbReference type="ARBA" id="ARBA00023136"/>
    </source>
</evidence>
<gene>
    <name evidence="10" type="primary">fluC</name>
    <name evidence="10" type="synonym">crcB</name>
    <name evidence="11" type="ORF">ACFPJ4_08185</name>
</gene>
<keyword evidence="10" id="KW-0813">Transport</keyword>
<dbReference type="HAMAP" id="MF_00454">
    <property type="entry name" value="FluC"/>
    <property type="match status" value="1"/>
</dbReference>
<dbReference type="EMBL" id="JBHSMG010000002">
    <property type="protein sequence ID" value="MFC5502215.1"/>
    <property type="molecule type" value="Genomic_DNA"/>
</dbReference>
<dbReference type="Pfam" id="PF02537">
    <property type="entry name" value="CRCB"/>
    <property type="match status" value="1"/>
</dbReference>
<name>A0ABW0NPI8_9MICO</name>
<feature type="binding site" evidence="10">
    <location>
        <position position="115"/>
    </location>
    <ligand>
        <name>Na(+)</name>
        <dbReference type="ChEBI" id="CHEBI:29101"/>
        <note>structural</note>
    </ligand>
</feature>
<comment type="similarity">
    <text evidence="7 10">Belongs to the fluoride channel Fluc/FEX (TC 1.A.43) family.</text>
</comment>
<feature type="transmembrane region" description="Helical" evidence="10">
    <location>
        <begin position="105"/>
        <end position="128"/>
    </location>
</feature>
<evidence type="ECO:0000256" key="3">
    <source>
        <dbReference type="ARBA" id="ARBA00022692"/>
    </source>
</evidence>
<evidence type="ECO:0000256" key="10">
    <source>
        <dbReference type="HAMAP-Rule" id="MF_00454"/>
    </source>
</evidence>
<keyword evidence="2 10" id="KW-1003">Cell membrane</keyword>
<dbReference type="InterPro" id="IPR003691">
    <property type="entry name" value="FluC"/>
</dbReference>
<keyword evidence="5 10" id="KW-0472">Membrane</keyword>
<comment type="caution">
    <text evidence="11">The sequence shown here is derived from an EMBL/GenBank/DDBJ whole genome shotgun (WGS) entry which is preliminary data.</text>
</comment>
<evidence type="ECO:0000256" key="4">
    <source>
        <dbReference type="ARBA" id="ARBA00022989"/>
    </source>
</evidence>
<evidence type="ECO:0000313" key="11">
    <source>
        <dbReference type="EMBL" id="MFC5502215.1"/>
    </source>
</evidence>
<keyword evidence="6 10" id="KW-0407">Ion channel</keyword>
<evidence type="ECO:0000313" key="12">
    <source>
        <dbReference type="Proteomes" id="UP001596039"/>
    </source>
</evidence>
<feature type="transmembrane region" description="Helical" evidence="10">
    <location>
        <begin position="140"/>
        <end position="163"/>
    </location>
</feature>
<organism evidence="11 12">
    <name type="scientific">Lysinimonas soli</name>
    <dbReference type="NCBI Taxonomy" id="1074233"/>
    <lineage>
        <taxon>Bacteria</taxon>
        <taxon>Bacillati</taxon>
        <taxon>Actinomycetota</taxon>
        <taxon>Actinomycetes</taxon>
        <taxon>Micrococcales</taxon>
        <taxon>Microbacteriaceae</taxon>
        <taxon>Lysinimonas</taxon>
    </lineage>
</organism>
<keyword evidence="4 10" id="KW-1133">Transmembrane helix</keyword>
<evidence type="ECO:0000256" key="6">
    <source>
        <dbReference type="ARBA" id="ARBA00023303"/>
    </source>
</evidence>
<keyword evidence="10" id="KW-0915">Sodium</keyword>
<evidence type="ECO:0000256" key="2">
    <source>
        <dbReference type="ARBA" id="ARBA00022475"/>
    </source>
</evidence>
<dbReference type="Proteomes" id="UP001596039">
    <property type="component" value="Unassembled WGS sequence"/>
</dbReference>
<dbReference type="RefSeq" id="WP_386739916.1">
    <property type="nucleotide sequence ID" value="NZ_JBHSMG010000002.1"/>
</dbReference>